<dbReference type="EMBL" id="VICG01000003">
    <property type="protein sequence ID" value="KAA8574484.1"/>
    <property type="molecule type" value="Genomic_DNA"/>
</dbReference>
<evidence type="ECO:0000313" key="1">
    <source>
        <dbReference type="EMBL" id="KAA8574484.1"/>
    </source>
</evidence>
<proteinExistence type="predicted"/>
<name>A0A5M9JY48_MONFR</name>
<gene>
    <name evidence="1" type="ORF">EYC84_005943</name>
</gene>
<organism evidence="1 2">
    <name type="scientific">Monilinia fructicola</name>
    <name type="common">Brown rot fungus</name>
    <name type="synonym">Ciboria fructicola</name>
    <dbReference type="NCBI Taxonomy" id="38448"/>
    <lineage>
        <taxon>Eukaryota</taxon>
        <taxon>Fungi</taxon>
        <taxon>Dikarya</taxon>
        <taxon>Ascomycota</taxon>
        <taxon>Pezizomycotina</taxon>
        <taxon>Leotiomycetes</taxon>
        <taxon>Helotiales</taxon>
        <taxon>Sclerotiniaceae</taxon>
        <taxon>Monilinia</taxon>
    </lineage>
</organism>
<comment type="caution">
    <text evidence="1">The sequence shown here is derived from an EMBL/GenBank/DDBJ whole genome shotgun (WGS) entry which is preliminary data.</text>
</comment>
<protein>
    <submittedName>
        <fullName evidence="1">Uncharacterized protein</fullName>
    </submittedName>
</protein>
<accession>A0A5M9JY48</accession>
<dbReference type="AlphaFoldDB" id="A0A5M9JY48"/>
<reference evidence="1 2" key="1">
    <citation type="submission" date="2019-06" db="EMBL/GenBank/DDBJ databases">
        <title>Genome Sequence of the Brown Rot Fungal Pathogen Monilinia fructicola.</title>
        <authorList>
            <person name="De Miccolis Angelini R.M."/>
            <person name="Landi L."/>
            <person name="Abate D."/>
            <person name="Pollastro S."/>
            <person name="Romanazzi G."/>
            <person name="Faretra F."/>
        </authorList>
    </citation>
    <scope>NUCLEOTIDE SEQUENCE [LARGE SCALE GENOMIC DNA]</scope>
    <source>
        <strain evidence="1 2">Mfrc123</strain>
    </source>
</reference>
<evidence type="ECO:0000313" key="2">
    <source>
        <dbReference type="Proteomes" id="UP000322873"/>
    </source>
</evidence>
<keyword evidence="2" id="KW-1185">Reference proteome</keyword>
<sequence>MDMKRKKWKTKTLCHAYQLIYAHATIMDSDSQAIDTLPSLEISTMVSSSNLAPLDHPEGTVLSPLRL</sequence>
<dbReference type="Proteomes" id="UP000322873">
    <property type="component" value="Unassembled WGS sequence"/>
</dbReference>